<proteinExistence type="predicted"/>
<comment type="caution">
    <text evidence="1">The sequence shown here is derived from an EMBL/GenBank/DDBJ whole genome shotgun (WGS) entry which is preliminary data.</text>
</comment>
<keyword evidence="2" id="KW-1185">Reference proteome</keyword>
<evidence type="ECO:0000313" key="1">
    <source>
        <dbReference type="EMBL" id="PWW80009.1"/>
    </source>
</evidence>
<evidence type="ECO:0000313" key="2">
    <source>
        <dbReference type="Proteomes" id="UP000246991"/>
    </source>
</evidence>
<dbReference type="EMBL" id="PYWC01000005">
    <property type="protein sequence ID" value="PWW80009.1"/>
    <property type="molecule type" value="Genomic_DNA"/>
</dbReference>
<reference evidence="1 2" key="1">
    <citation type="submission" date="2018-03" db="EMBL/GenBank/DDBJ databases">
        <title>Genomes of Pezizomycetes fungi and the evolution of truffles.</title>
        <authorList>
            <person name="Murat C."/>
            <person name="Payen T."/>
            <person name="Noel B."/>
            <person name="Kuo A."/>
            <person name="Martin F.M."/>
        </authorList>
    </citation>
    <scope>NUCLEOTIDE SEQUENCE [LARGE SCALE GENOMIC DNA]</scope>
    <source>
        <strain evidence="1">091103-1</strain>
    </source>
</reference>
<gene>
    <name evidence="1" type="ORF">C7212DRAFT_162907</name>
</gene>
<sequence length="59" mass="6916">MVPCIIYLLPKEQQPPLNSANLQRLLLGQFNQFEILVQDFGSTDDRWTHQDQYTGISFF</sequence>
<organism evidence="1 2">
    <name type="scientific">Tuber magnatum</name>
    <name type="common">white Piedmont truffle</name>
    <dbReference type="NCBI Taxonomy" id="42249"/>
    <lineage>
        <taxon>Eukaryota</taxon>
        <taxon>Fungi</taxon>
        <taxon>Dikarya</taxon>
        <taxon>Ascomycota</taxon>
        <taxon>Pezizomycotina</taxon>
        <taxon>Pezizomycetes</taxon>
        <taxon>Pezizales</taxon>
        <taxon>Tuberaceae</taxon>
        <taxon>Tuber</taxon>
    </lineage>
</organism>
<protein>
    <submittedName>
        <fullName evidence="1">Uncharacterized protein</fullName>
    </submittedName>
</protein>
<dbReference type="Proteomes" id="UP000246991">
    <property type="component" value="Unassembled WGS sequence"/>
</dbReference>
<name>A0A317T003_9PEZI</name>
<accession>A0A317T003</accession>
<dbReference type="AlphaFoldDB" id="A0A317T003"/>